<dbReference type="PANTHER" id="PTHR44042">
    <property type="entry name" value="DUPLICATED HOMEODOMAIN-LIKE SUPERFAMILY PROTEIN-RELATED"/>
    <property type="match status" value="1"/>
</dbReference>
<dbReference type="Proteomes" id="UP001279734">
    <property type="component" value="Unassembled WGS sequence"/>
</dbReference>
<reference evidence="1" key="1">
    <citation type="submission" date="2023-05" db="EMBL/GenBank/DDBJ databases">
        <title>Nepenthes gracilis genome sequencing.</title>
        <authorList>
            <person name="Fukushima K."/>
        </authorList>
    </citation>
    <scope>NUCLEOTIDE SEQUENCE</scope>
    <source>
        <strain evidence="1">SING2019-196</strain>
    </source>
</reference>
<gene>
    <name evidence="1" type="ORF">Nepgr_008457</name>
</gene>
<comment type="caution">
    <text evidence="1">The sequence shown here is derived from an EMBL/GenBank/DDBJ whole genome shotgun (WGS) entry which is preliminary data.</text>
</comment>
<organism evidence="1 2">
    <name type="scientific">Nepenthes gracilis</name>
    <name type="common">Slender pitcher plant</name>
    <dbReference type="NCBI Taxonomy" id="150966"/>
    <lineage>
        <taxon>Eukaryota</taxon>
        <taxon>Viridiplantae</taxon>
        <taxon>Streptophyta</taxon>
        <taxon>Embryophyta</taxon>
        <taxon>Tracheophyta</taxon>
        <taxon>Spermatophyta</taxon>
        <taxon>Magnoliopsida</taxon>
        <taxon>eudicotyledons</taxon>
        <taxon>Gunneridae</taxon>
        <taxon>Pentapetalae</taxon>
        <taxon>Caryophyllales</taxon>
        <taxon>Nepenthaceae</taxon>
        <taxon>Nepenthes</taxon>
    </lineage>
</organism>
<accession>A0AAD3S9J1</accession>
<keyword evidence="2" id="KW-1185">Reference proteome</keyword>
<sequence>MDEFNLWEPTLYDDMNCQAPEDDDRNLEWTYTENKLFEMTLAEELDLNSADLYEKMVARLPGKAVDQIKKHHEALIADVAKIERGEIALPDYKETELVDVNGEDMIMKDERGVTYSFHQRRRRGVPWSEEEHRQY</sequence>
<evidence type="ECO:0000313" key="2">
    <source>
        <dbReference type="Proteomes" id="UP001279734"/>
    </source>
</evidence>
<dbReference type="EMBL" id="BSYO01000006">
    <property type="protein sequence ID" value="GMH06617.1"/>
    <property type="molecule type" value="Genomic_DNA"/>
</dbReference>
<dbReference type="AlphaFoldDB" id="A0AAD3S9J1"/>
<proteinExistence type="predicted"/>
<name>A0AAD3S9J1_NEPGR</name>
<dbReference type="PANTHER" id="PTHR44042:SF54">
    <property type="entry name" value="MYB-LIKE DNA-BINDING DOMAIN, SHAQKYF CLASS PROTEIN"/>
    <property type="match status" value="1"/>
</dbReference>
<dbReference type="Gene3D" id="1.10.10.60">
    <property type="entry name" value="Homeodomain-like"/>
    <property type="match status" value="1"/>
</dbReference>
<protein>
    <recommendedName>
        <fullName evidence="3">Myb-like domain-containing protein</fullName>
    </recommendedName>
</protein>
<evidence type="ECO:0008006" key="3">
    <source>
        <dbReference type="Google" id="ProtNLM"/>
    </source>
</evidence>
<evidence type="ECO:0000313" key="1">
    <source>
        <dbReference type="EMBL" id="GMH06617.1"/>
    </source>
</evidence>